<sequence>MLEEAHKGKFAIHLGITTVYQDLKIYWWLGMKKDVASFVTRCLVYQKPLKITKWKWEGISMDFVMGLPKTLLGLNAIWMNGQSEKTIQTLEDMLKACVLDEGGSWNKFLPLIKFVYNNTIKLETIDKIRLIRERMCTTQSKQKNYANMRKSLWNFRKENMEVNEGQKIKSLFHGSLSNPKKSRTCSLPIGSSTIIVKSPRCLPCFTTLKIWLRNLVTSLSVVDGIERPLKIYCDNNLTVLYSNNNRSSTKSKFIDIRFLVIERVQNKQISIKHIGTSFMLVDPLTKGLIPKVFYAHPTHMS</sequence>
<name>A0A371GZN0_MUCPR</name>
<evidence type="ECO:0000259" key="1">
    <source>
        <dbReference type="Pfam" id="PF17921"/>
    </source>
</evidence>
<dbReference type="PANTHER" id="PTHR45835:SF99">
    <property type="entry name" value="CHROMO DOMAIN-CONTAINING PROTEIN-RELATED"/>
    <property type="match status" value="1"/>
</dbReference>
<gene>
    <name evidence="2" type="ORF">CR513_21391</name>
</gene>
<dbReference type="InterPro" id="IPR041588">
    <property type="entry name" value="Integrase_H2C2"/>
</dbReference>
<evidence type="ECO:0000313" key="2">
    <source>
        <dbReference type="EMBL" id="RDX96012.1"/>
    </source>
</evidence>
<dbReference type="Gene3D" id="1.10.340.70">
    <property type="match status" value="1"/>
</dbReference>
<keyword evidence="3" id="KW-1185">Reference proteome</keyword>
<evidence type="ECO:0000313" key="3">
    <source>
        <dbReference type="Proteomes" id="UP000257109"/>
    </source>
</evidence>
<proteinExistence type="predicted"/>
<reference evidence="2" key="1">
    <citation type="submission" date="2018-05" db="EMBL/GenBank/DDBJ databases">
        <title>Draft genome of Mucuna pruriens seed.</title>
        <authorList>
            <person name="Nnadi N.E."/>
            <person name="Vos R."/>
            <person name="Hasami M.H."/>
            <person name="Devisetty U.K."/>
            <person name="Aguiy J.C."/>
        </authorList>
    </citation>
    <scope>NUCLEOTIDE SEQUENCE [LARGE SCALE GENOMIC DNA]</scope>
    <source>
        <strain evidence="2">JCA_2017</strain>
    </source>
</reference>
<dbReference type="EMBL" id="QJKJ01003992">
    <property type="protein sequence ID" value="RDX96012.1"/>
    <property type="molecule type" value="Genomic_DNA"/>
</dbReference>
<dbReference type="OrthoDB" id="1414623at2759"/>
<accession>A0A371GZN0</accession>
<organism evidence="2 3">
    <name type="scientific">Mucuna pruriens</name>
    <name type="common">Velvet bean</name>
    <name type="synonym">Dolichos pruriens</name>
    <dbReference type="NCBI Taxonomy" id="157652"/>
    <lineage>
        <taxon>Eukaryota</taxon>
        <taxon>Viridiplantae</taxon>
        <taxon>Streptophyta</taxon>
        <taxon>Embryophyta</taxon>
        <taxon>Tracheophyta</taxon>
        <taxon>Spermatophyta</taxon>
        <taxon>Magnoliopsida</taxon>
        <taxon>eudicotyledons</taxon>
        <taxon>Gunneridae</taxon>
        <taxon>Pentapetalae</taxon>
        <taxon>rosids</taxon>
        <taxon>fabids</taxon>
        <taxon>Fabales</taxon>
        <taxon>Fabaceae</taxon>
        <taxon>Papilionoideae</taxon>
        <taxon>50 kb inversion clade</taxon>
        <taxon>NPAAA clade</taxon>
        <taxon>indigoferoid/millettioid clade</taxon>
        <taxon>Phaseoleae</taxon>
        <taxon>Mucuna</taxon>
    </lineage>
</organism>
<feature type="non-terminal residue" evidence="2">
    <location>
        <position position="301"/>
    </location>
</feature>
<comment type="caution">
    <text evidence="2">The sequence shown here is derived from an EMBL/GenBank/DDBJ whole genome shotgun (WGS) entry which is preliminary data.</text>
</comment>
<feature type="non-terminal residue" evidence="2">
    <location>
        <position position="1"/>
    </location>
</feature>
<dbReference type="InterPro" id="IPR036397">
    <property type="entry name" value="RNaseH_sf"/>
</dbReference>
<dbReference type="AlphaFoldDB" id="A0A371GZN0"/>
<dbReference type="Pfam" id="PF17921">
    <property type="entry name" value="Integrase_H2C2"/>
    <property type="match status" value="1"/>
</dbReference>
<protein>
    <recommendedName>
        <fullName evidence="1">Integrase zinc-binding domain-containing protein</fullName>
    </recommendedName>
</protein>
<dbReference type="CDD" id="cd09272">
    <property type="entry name" value="RNase_HI_RT_Ty1"/>
    <property type="match status" value="1"/>
</dbReference>
<feature type="domain" description="Integrase zinc-binding" evidence="1">
    <location>
        <begin position="2"/>
        <end position="47"/>
    </location>
</feature>
<dbReference type="Proteomes" id="UP000257109">
    <property type="component" value="Unassembled WGS sequence"/>
</dbReference>
<dbReference type="Gene3D" id="3.30.420.10">
    <property type="entry name" value="Ribonuclease H-like superfamily/Ribonuclease H"/>
    <property type="match status" value="1"/>
</dbReference>
<dbReference type="GO" id="GO:0003676">
    <property type="term" value="F:nucleic acid binding"/>
    <property type="evidence" value="ECO:0007669"/>
    <property type="project" value="InterPro"/>
</dbReference>
<dbReference type="PANTHER" id="PTHR45835">
    <property type="entry name" value="YALI0A06105P"/>
    <property type="match status" value="1"/>
</dbReference>